<dbReference type="CDD" id="cd00190">
    <property type="entry name" value="Tryp_SPc"/>
    <property type="match status" value="1"/>
</dbReference>
<dbReference type="InterPro" id="IPR043504">
    <property type="entry name" value="Peptidase_S1_PA_chymotrypsin"/>
</dbReference>
<gene>
    <name evidence="13" type="ORF">PIBRA_LOCUS6263</name>
</gene>
<feature type="domain" description="Peptidase S1" evidence="12">
    <location>
        <begin position="13"/>
        <end position="234"/>
    </location>
</feature>
<dbReference type="GO" id="GO:0090729">
    <property type="term" value="F:toxin activity"/>
    <property type="evidence" value="ECO:0007669"/>
    <property type="project" value="UniProtKB-KW"/>
</dbReference>
<keyword evidence="7" id="KW-1015">Disulfide bond</keyword>
<dbReference type="FunFam" id="2.40.10.10:FF:000068">
    <property type="entry name" value="transmembrane protease serine 2"/>
    <property type="match status" value="1"/>
</dbReference>
<name>A0A9P0XC30_PIEBR</name>
<dbReference type="SMART" id="SM00020">
    <property type="entry name" value="Tryp_SPc"/>
    <property type="match status" value="1"/>
</dbReference>
<dbReference type="PANTHER" id="PTHR24276">
    <property type="entry name" value="POLYSERASE-RELATED"/>
    <property type="match status" value="1"/>
</dbReference>
<accession>A0A9P0XC30</accession>
<evidence type="ECO:0000256" key="1">
    <source>
        <dbReference type="ARBA" id="ARBA00004239"/>
    </source>
</evidence>
<evidence type="ECO:0000313" key="13">
    <source>
        <dbReference type="EMBL" id="CAH4029518.1"/>
    </source>
</evidence>
<reference evidence="13" key="1">
    <citation type="submission" date="2022-05" db="EMBL/GenBank/DDBJ databases">
        <authorList>
            <person name="Okamura Y."/>
        </authorList>
    </citation>
    <scope>NUCLEOTIDE SEQUENCE</scope>
</reference>
<evidence type="ECO:0000256" key="7">
    <source>
        <dbReference type="ARBA" id="ARBA00023157"/>
    </source>
</evidence>
<keyword evidence="8" id="KW-1199">Hemostasis impairing toxin</keyword>
<proteinExistence type="predicted"/>
<evidence type="ECO:0000256" key="8">
    <source>
        <dbReference type="ARBA" id="ARBA00023240"/>
    </source>
</evidence>
<dbReference type="GO" id="GO:0005576">
    <property type="term" value="C:extracellular region"/>
    <property type="evidence" value="ECO:0007669"/>
    <property type="project" value="UniProtKB-SubCell"/>
</dbReference>
<organism evidence="13 14">
    <name type="scientific">Pieris brassicae</name>
    <name type="common">White butterfly</name>
    <name type="synonym">Large white butterfly</name>
    <dbReference type="NCBI Taxonomy" id="7116"/>
    <lineage>
        <taxon>Eukaryota</taxon>
        <taxon>Metazoa</taxon>
        <taxon>Ecdysozoa</taxon>
        <taxon>Arthropoda</taxon>
        <taxon>Hexapoda</taxon>
        <taxon>Insecta</taxon>
        <taxon>Pterygota</taxon>
        <taxon>Neoptera</taxon>
        <taxon>Endopterygota</taxon>
        <taxon>Lepidoptera</taxon>
        <taxon>Glossata</taxon>
        <taxon>Ditrysia</taxon>
        <taxon>Papilionoidea</taxon>
        <taxon>Pieridae</taxon>
        <taxon>Pierinae</taxon>
        <taxon>Pieris</taxon>
    </lineage>
</organism>
<protein>
    <recommendedName>
        <fullName evidence="12">Peptidase S1 domain-containing protein</fullName>
    </recommendedName>
</protein>
<evidence type="ECO:0000313" key="14">
    <source>
        <dbReference type="Proteomes" id="UP001152562"/>
    </source>
</evidence>
<evidence type="ECO:0000256" key="9">
    <source>
        <dbReference type="ARBA" id="ARBA00055534"/>
    </source>
</evidence>
<dbReference type="AlphaFoldDB" id="A0A9P0XC30"/>
<evidence type="ECO:0000256" key="11">
    <source>
        <dbReference type="SAM" id="SignalP"/>
    </source>
</evidence>
<dbReference type="Proteomes" id="UP001152562">
    <property type="component" value="Unassembled WGS sequence"/>
</dbReference>
<dbReference type="GO" id="GO:0004252">
    <property type="term" value="F:serine-type endopeptidase activity"/>
    <property type="evidence" value="ECO:0007669"/>
    <property type="project" value="InterPro"/>
</dbReference>
<keyword evidence="3" id="KW-0645">Protease</keyword>
<comment type="subcellular location">
    <subcellularLocation>
        <location evidence="1">Secreted</location>
        <location evidence="1">Extracellular space</location>
    </subcellularLocation>
</comment>
<dbReference type="InterPro" id="IPR050430">
    <property type="entry name" value="Peptidase_S1"/>
</dbReference>
<keyword evidence="4" id="KW-0378">Hydrolase</keyword>
<dbReference type="GO" id="GO:0006508">
    <property type="term" value="P:proteolysis"/>
    <property type="evidence" value="ECO:0007669"/>
    <property type="project" value="UniProtKB-KW"/>
</dbReference>
<keyword evidence="5" id="KW-0720">Serine protease</keyword>
<dbReference type="PROSITE" id="PS50240">
    <property type="entry name" value="TRYPSIN_DOM"/>
    <property type="match status" value="1"/>
</dbReference>
<evidence type="ECO:0000256" key="2">
    <source>
        <dbReference type="ARBA" id="ARBA00022656"/>
    </source>
</evidence>
<dbReference type="Pfam" id="PF00089">
    <property type="entry name" value="Trypsin"/>
    <property type="match status" value="1"/>
</dbReference>
<keyword evidence="11" id="KW-0732">Signal</keyword>
<evidence type="ECO:0000259" key="12">
    <source>
        <dbReference type="PROSITE" id="PS50240"/>
    </source>
</evidence>
<evidence type="ECO:0000256" key="10">
    <source>
        <dbReference type="ARBA" id="ARBA00084094"/>
    </source>
</evidence>
<keyword evidence="2" id="KW-0800">Toxin</keyword>
<evidence type="ECO:0000256" key="3">
    <source>
        <dbReference type="ARBA" id="ARBA00022670"/>
    </source>
</evidence>
<dbReference type="SUPFAM" id="SSF50494">
    <property type="entry name" value="Trypsin-like serine proteases"/>
    <property type="match status" value="1"/>
</dbReference>
<dbReference type="InterPro" id="IPR009003">
    <property type="entry name" value="Peptidase_S1_PA"/>
</dbReference>
<dbReference type="InterPro" id="IPR001254">
    <property type="entry name" value="Trypsin_dom"/>
</dbReference>
<evidence type="ECO:0000256" key="6">
    <source>
        <dbReference type="ARBA" id="ARBA00023145"/>
    </source>
</evidence>
<keyword evidence="10" id="KW-1205">Fibrinolytic toxin</keyword>
<dbReference type="Gene3D" id="2.40.10.10">
    <property type="entry name" value="Trypsin-like serine proteases"/>
    <property type="match status" value="1"/>
</dbReference>
<dbReference type="PANTHER" id="PTHR24276:SF97">
    <property type="entry name" value="GH13245P2-RELATED"/>
    <property type="match status" value="1"/>
</dbReference>
<feature type="signal peptide" evidence="11">
    <location>
        <begin position="1"/>
        <end position="16"/>
    </location>
</feature>
<comment type="function">
    <text evidence="9">Fibrinolytic activity; shows preferential cleavage of Arg-Gly bonds in all three fibrinogen chains. Contact with the caterpillars causes severe bleeding, due the anticoagulant effect of the protein.</text>
</comment>
<keyword evidence="14" id="KW-1185">Reference proteome</keyword>
<sequence>MLKFIFLLACIAIVTAKQASKVIPYHVSIRRGSTHLCSGTIIGDKWILTVADCVYSVKDSASLTVAVGTIDITKPGKTYAVSSIKIHEKYRPNNFKYNYALFMIHGTIQFNDNVTAIPLPDNPTQEGVNVDASGWKLSRDIEHTNFLQVIKESTISNYDCILRHKFYIDEDSILCTDYENEMTESDFFRDHGGPVVENNQVVGLVIFYVEPYYQLPGFNSKVEAVKDWIQSNMK</sequence>
<dbReference type="EMBL" id="CALOZG010000008">
    <property type="protein sequence ID" value="CAH4029518.1"/>
    <property type="molecule type" value="Genomic_DNA"/>
</dbReference>
<evidence type="ECO:0000256" key="5">
    <source>
        <dbReference type="ARBA" id="ARBA00022825"/>
    </source>
</evidence>
<keyword evidence="6" id="KW-0865">Zymogen</keyword>
<feature type="chain" id="PRO_5040234175" description="Peptidase S1 domain-containing protein" evidence="11">
    <location>
        <begin position="17"/>
        <end position="234"/>
    </location>
</feature>
<comment type="caution">
    <text evidence="13">The sequence shown here is derived from an EMBL/GenBank/DDBJ whole genome shotgun (WGS) entry which is preliminary data.</text>
</comment>
<evidence type="ECO:0000256" key="4">
    <source>
        <dbReference type="ARBA" id="ARBA00022801"/>
    </source>
</evidence>